<organism evidence="2 3">
    <name type="scientific">Paenibacillus dendritiformis C454</name>
    <dbReference type="NCBI Taxonomy" id="1131935"/>
    <lineage>
        <taxon>Bacteria</taxon>
        <taxon>Bacillati</taxon>
        <taxon>Bacillota</taxon>
        <taxon>Bacilli</taxon>
        <taxon>Bacillales</taxon>
        <taxon>Paenibacillaceae</taxon>
        <taxon>Paenibacillus</taxon>
    </lineage>
</organism>
<evidence type="ECO:0000313" key="2">
    <source>
        <dbReference type="EMBL" id="EHQ60308.1"/>
    </source>
</evidence>
<dbReference type="Gene3D" id="4.10.280.10">
    <property type="entry name" value="Helix-loop-helix DNA-binding domain"/>
    <property type="match status" value="1"/>
</dbReference>
<dbReference type="GO" id="GO:0003677">
    <property type="term" value="F:DNA binding"/>
    <property type="evidence" value="ECO:0007669"/>
    <property type="project" value="UniProtKB-KW"/>
</dbReference>
<evidence type="ECO:0000313" key="3">
    <source>
        <dbReference type="Proteomes" id="UP000003900"/>
    </source>
</evidence>
<dbReference type="AlphaFoldDB" id="H3SKS8"/>
<dbReference type="SUPFAM" id="SSF140500">
    <property type="entry name" value="BAS1536-like"/>
    <property type="match status" value="1"/>
</dbReference>
<protein>
    <submittedName>
        <fullName evidence="2">DNA-binding protein</fullName>
    </submittedName>
</protein>
<dbReference type="GO" id="GO:0046983">
    <property type="term" value="F:protein dimerization activity"/>
    <property type="evidence" value="ECO:0007669"/>
    <property type="project" value="InterPro"/>
</dbReference>
<reference evidence="2 3" key="1">
    <citation type="journal article" date="2012" name="J. Bacteriol.">
        <title>Genome Sequence of the Pattern-Forming Social Bacterium Paenibacillus dendritiformis C454 Chiral Morphotype.</title>
        <authorList>
            <person name="Sirota-Madi A."/>
            <person name="Olender T."/>
            <person name="Helman Y."/>
            <person name="Brainis I."/>
            <person name="Finkelshtein A."/>
            <person name="Roth D."/>
            <person name="Hagai E."/>
            <person name="Leshkowitz D."/>
            <person name="Brodsky L."/>
            <person name="Galatenko V."/>
            <person name="Nikolaev V."/>
            <person name="Gutnick D.L."/>
            <person name="Lancet D."/>
            <person name="Ben-Jacob E."/>
        </authorList>
    </citation>
    <scope>NUCLEOTIDE SEQUENCE [LARGE SCALE GENOMIC DNA]</scope>
    <source>
        <strain evidence="2 3">C454</strain>
    </source>
</reference>
<accession>H3SKS8</accession>
<keyword evidence="1" id="KW-0175">Coiled coil</keyword>
<proteinExistence type="predicted"/>
<dbReference type="Proteomes" id="UP000003900">
    <property type="component" value="Unassembled WGS sequence"/>
</dbReference>
<dbReference type="PATRIC" id="fig|1131935.3.peg.4334"/>
<dbReference type="Gene3D" id="1.25.40.10">
    <property type="entry name" value="Tetratricopeptide repeat domain"/>
    <property type="match status" value="1"/>
</dbReference>
<comment type="caution">
    <text evidence="2">The sequence shown here is derived from an EMBL/GenBank/DDBJ whole genome shotgun (WGS) entry which is preliminary data.</text>
</comment>
<dbReference type="GO" id="GO:0043937">
    <property type="term" value="P:regulation of sporulation"/>
    <property type="evidence" value="ECO:0007669"/>
    <property type="project" value="InterPro"/>
</dbReference>
<dbReference type="InterPro" id="IPR037208">
    <property type="entry name" value="Spo0E-like_sf"/>
</dbReference>
<sequence>MLTAEQFPDKTEIKLALFDTVIAYARSHGMQPQLAQGLLYKYLVERDDFSKLEETFQSGKSILNYAEFLSIENRITLYHKLGVHAYHLRRYPECIELCKRLVFEDQTESSFKAYSILMICTSYFHQEQYEFAEKYLKAFSLFKFPFVKENVDFMKAKLNQRRGKTELAIAQLQQCLQIYSHKINIVNSLLTVYFSESDFDSIEKLLQRESDFIGSDLSNPLVKTEHAYYYMNKGKYLNAIGLQNEAIAYFIKSVSILHELSEEDEELICKIENARIKMEKAVQEGKNLTDVDVVNLSQELDDYLVEIQKKGLIKRVLWLS</sequence>
<evidence type="ECO:0000256" key="1">
    <source>
        <dbReference type="SAM" id="Coils"/>
    </source>
</evidence>
<dbReference type="EMBL" id="AHKH01000075">
    <property type="protein sequence ID" value="EHQ60308.1"/>
    <property type="molecule type" value="Genomic_DNA"/>
</dbReference>
<keyword evidence="2" id="KW-0238">DNA-binding</keyword>
<dbReference type="InterPro" id="IPR011990">
    <property type="entry name" value="TPR-like_helical_dom_sf"/>
</dbReference>
<feature type="coiled-coil region" evidence="1">
    <location>
        <begin position="257"/>
        <end position="291"/>
    </location>
</feature>
<dbReference type="InterPro" id="IPR018540">
    <property type="entry name" value="Spo0E-like"/>
</dbReference>
<keyword evidence="3" id="KW-1185">Reference proteome</keyword>
<gene>
    <name evidence="2" type="ORF">PDENDC454_20812</name>
</gene>
<dbReference type="Pfam" id="PF09388">
    <property type="entry name" value="SpoOE-like"/>
    <property type="match status" value="1"/>
</dbReference>
<dbReference type="SUPFAM" id="SSF48452">
    <property type="entry name" value="TPR-like"/>
    <property type="match status" value="1"/>
</dbReference>
<dbReference type="STRING" id="1131935.PDENDC454_20812"/>
<dbReference type="InterPro" id="IPR036638">
    <property type="entry name" value="HLH_DNA-bd_sf"/>
</dbReference>
<name>H3SKS8_9BACL</name>